<dbReference type="InterPro" id="IPR000618">
    <property type="entry name" value="Insect_cuticle"/>
</dbReference>
<keyword evidence="1 2" id="KW-0193">Cuticle</keyword>
<feature type="signal peptide" evidence="4">
    <location>
        <begin position="1"/>
        <end position="17"/>
    </location>
</feature>
<dbReference type="GO" id="GO:0042302">
    <property type="term" value="F:structural constituent of cuticle"/>
    <property type="evidence" value="ECO:0007669"/>
    <property type="project" value="UniProtKB-UniRule"/>
</dbReference>
<evidence type="ECO:0000256" key="1">
    <source>
        <dbReference type="ARBA" id="ARBA00022460"/>
    </source>
</evidence>
<dbReference type="Proteomes" id="UP000747542">
    <property type="component" value="Unassembled WGS sequence"/>
</dbReference>
<feature type="chain" id="PRO_5035310709" evidence="4">
    <location>
        <begin position="18"/>
        <end position="123"/>
    </location>
</feature>
<dbReference type="PANTHER" id="PTHR12236:SF79">
    <property type="entry name" value="CUTICULAR PROTEIN 50CB-RELATED"/>
    <property type="match status" value="1"/>
</dbReference>
<accession>A0A8J5JVB9</accession>
<comment type="caution">
    <text evidence="5">The sequence shown here is derived from an EMBL/GenBank/DDBJ whole genome shotgun (WGS) entry which is preliminary data.</text>
</comment>
<protein>
    <submittedName>
        <fullName evidence="5">Pro-resilin-like 125</fullName>
    </submittedName>
</protein>
<dbReference type="OrthoDB" id="6630425at2759"/>
<dbReference type="PROSITE" id="PS00233">
    <property type="entry name" value="CHIT_BIND_RR_1"/>
    <property type="match status" value="1"/>
</dbReference>
<reference evidence="5" key="1">
    <citation type="journal article" date="2021" name="Sci. Adv.">
        <title>The American lobster genome reveals insights on longevity, neural, and immune adaptations.</title>
        <authorList>
            <person name="Polinski J.M."/>
            <person name="Zimin A.V."/>
            <person name="Clark K.F."/>
            <person name="Kohn A.B."/>
            <person name="Sadowski N."/>
            <person name="Timp W."/>
            <person name="Ptitsyn A."/>
            <person name="Khanna P."/>
            <person name="Romanova D.Y."/>
            <person name="Williams P."/>
            <person name="Greenwood S.J."/>
            <person name="Moroz L.L."/>
            <person name="Walt D.R."/>
            <person name="Bodnar A.G."/>
        </authorList>
    </citation>
    <scope>NUCLEOTIDE SEQUENCE</scope>
    <source>
        <strain evidence="5">GMGI-L3</strain>
    </source>
</reference>
<dbReference type="PANTHER" id="PTHR12236">
    <property type="entry name" value="STRUCTURAL CONTITUENT OF CUTICLE"/>
    <property type="match status" value="1"/>
</dbReference>
<proteinExistence type="predicted"/>
<evidence type="ECO:0000256" key="3">
    <source>
        <dbReference type="SAM" id="MobiDB-lite"/>
    </source>
</evidence>
<sequence length="123" mass="13555">MILKVALVVVMVGVTVARPADLYGAQNTYKEEALPYDFAYGVKDDYAGTDFGAAEQSDGNTVRGSYTVALPDGRKQTVNYEADHEKGFVADVQYSGDAQYPHEYGPPITFKPKNNYQPQTSYQ</sequence>
<dbReference type="InterPro" id="IPR031311">
    <property type="entry name" value="CHIT_BIND_RR_consensus"/>
</dbReference>
<keyword evidence="6" id="KW-1185">Reference proteome</keyword>
<feature type="region of interest" description="Disordered" evidence="3">
    <location>
        <begin position="98"/>
        <end position="123"/>
    </location>
</feature>
<evidence type="ECO:0000313" key="6">
    <source>
        <dbReference type="Proteomes" id="UP000747542"/>
    </source>
</evidence>
<dbReference type="GO" id="GO:0031012">
    <property type="term" value="C:extracellular matrix"/>
    <property type="evidence" value="ECO:0007669"/>
    <property type="project" value="TreeGrafter"/>
</dbReference>
<keyword evidence="4" id="KW-0732">Signal</keyword>
<dbReference type="InterPro" id="IPR051217">
    <property type="entry name" value="Insect_Cuticle_Struc_Prot"/>
</dbReference>
<dbReference type="PROSITE" id="PS51155">
    <property type="entry name" value="CHIT_BIND_RR_2"/>
    <property type="match status" value="1"/>
</dbReference>
<dbReference type="EMBL" id="JAHLQT010028818">
    <property type="protein sequence ID" value="KAG7161683.1"/>
    <property type="molecule type" value="Genomic_DNA"/>
</dbReference>
<evidence type="ECO:0000256" key="4">
    <source>
        <dbReference type="SAM" id="SignalP"/>
    </source>
</evidence>
<evidence type="ECO:0000313" key="5">
    <source>
        <dbReference type="EMBL" id="KAG7161683.1"/>
    </source>
</evidence>
<name>A0A8J5JVB9_HOMAM</name>
<dbReference type="Pfam" id="PF00379">
    <property type="entry name" value="Chitin_bind_4"/>
    <property type="match status" value="1"/>
</dbReference>
<evidence type="ECO:0000256" key="2">
    <source>
        <dbReference type="PROSITE-ProRule" id="PRU00497"/>
    </source>
</evidence>
<gene>
    <name evidence="5" type="ORF">Hamer_G021023</name>
</gene>
<organism evidence="5 6">
    <name type="scientific">Homarus americanus</name>
    <name type="common">American lobster</name>
    <dbReference type="NCBI Taxonomy" id="6706"/>
    <lineage>
        <taxon>Eukaryota</taxon>
        <taxon>Metazoa</taxon>
        <taxon>Ecdysozoa</taxon>
        <taxon>Arthropoda</taxon>
        <taxon>Crustacea</taxon>
        <taxon>Multicrustacea</taxon>
        <taxon>Malacostraca</taxon>
        <taxon>Eumalacostraca</taxon>
        <taxon>Eucarida</taxon>
        <taxon>Decapoda</taxon>
        <taxon>Pleocyemata</taxon>
        <taxon>Astacidea</taxon>
        <taxon>Nephropoidea</taxon>
        <taxon>Nephropidae</taxon>
        <taxon>Homarus</taxon>
    </lineage>
</organism>
<dbReference type="AlphaFoldDB" id="A0A8J5JVB9"/>
<dbReference type="GO" id="GO:0005615">
    <property type="term" value="C:extracellular space"/>
    <property type="evidence" value="ECO:0007669"/>
    <property type="project" value="TreeGrafter"/>
</dbReference>
<feature type="compositionally biased region" description="Polar residues" evidence="3">
    <location>
        <begin position="112"/>
        <end position="123"/>
    </location>
</feature>